<organism evidence="1 2">
    <name type="scientific">Thermodesulfatator autotrophicus</name>
    <dbReference type="NCBI Taxonomy" id="1795632"/>
    <lineage>
        <taxon>Bacteria</taxon>
        <taxon>Pseudomonadati</taxon>
        <taxon>Thermodesulfobacteriota</taxon>
        <taxon>Thermodesulfobacteria</taxon>
        <taxon>Thermodesulfobacteriales</taxon>
        <taxon>Thermodesulfatatoraceae</taxon>
        <taxon>Thermodesulfatator</taxon>
    </lineage>
</organism>
<dbReference type="EMBL" id="LSFI01000036">
    <property type="protein sequence ID" value="OAG27209.1"/>
    <property type="molecule type" value="Genomic_DNA"/>
</dbReference>
<reference evidence="1 2" key="1">
    <citation type="submission" date="2016-02" db="EMBL/GenBank/DDBJ databases">
        <title>Draft genome sequence of Thermodesulfatator sp. S606.</title>
        <authorList>
            <person name="Lai Q."/>
            <person name="Cao J."/>
            <person name="Dupont S."/>
            <person name="Shao Z."/>
            <person name="Jebbar M."/>
            <person name="Alain K."/>
        </authorList>
    </citation>
    <scope>NUCLEOTIDE SEQUENCE [LARGE SCALE GENOMIC DNA]</scope>
    <source>
        <strain evidence="1 2">S606</strain>
    </source>
</reference>
<evidence type="ECO:0000313" key="1">
    <source>
        <dbReference type="EMBL" id="OAG27209.1"/>
    </source>
</evidence>
<dbReference type="OrthoDB" id="5432739at2"/>
<gene>
    <name evidence="1" type="ORF">TH606_07970</name>
</gene>
<dbReference type="RefSeq" id="WP_068542701.1">
    <property type="nucleotide sequence ID" value="NZ_LSFI01000036.1"/>
</dbReference>
<dbReference type="AlphaFoldDB" id="A0A177E861"/>
<protein>
    <submittedName>
        <fullName evidence="1">Uncharacterized protein</fullName>
    </submittedName>
</protein>
<sequence length="69" mass="8189">MQCQRLKKLARDWYQMVKEDALAPARMMELIERHVQQCPVCQTDPDLPEEIEKIREIIRAPQPVVTIEE</sequence>
<name>A0A177E861_9BACT</name>
<keyword evidence="2" id="KW-1185">Reference proteome</keyword>
<comment type="caution">
    <text evidence="1">The sequence shown here is derived from an EMBL/GenBank/DDBJ whole genome shotgun (WGS) entry which is preliminary data.</text>
</comment>
<evidence type="ECO:0000313" key="2">
    <source>
        <dbReference type="Proteomes" id="UP000076964"/>
    </source>
</evidence>
<proteinExistence type="predicted"/>
<dbReference type="Proteomes" id="UP000076964">
    <property type="component" value="Unassembled WGS sequence"/>
</dbReference>
<accession>A0A177E861</accession>